<dbReference type="InterPro" id="IPR036234">
    <property type="entry name" value="SA_I/II_PAC_V_sf"/>
</dbReference>
<feature type="domain" description="Glucan-binding protein C/Surface antigen I/II V-domain" evidence="4">
    <location>
        <begin position="350"/>
        <end position="556"/>
    </location>
</feature>
<name>A0ABM9N421_9LACO</name>
<dbReference type="RefSeq" id="WP_349641424.1">
    <property type="nucleotide sequence ID" value="NZ_CAWVOH010000001.1"/>
</dbReference>
<keyword evidence="1" id="KW-0175">Coiled coil</keyword>
<reference evidence="5 6" key="1">
    <citation type="submission" date="2024-01" db="EMBL/GenBank/DDBJ databases">
        <authorList>
            <person name="Botero Cardona J."/>
        </authorList>
    </citation>
    <scope>NUCLEOTIDE SEQUENCE [LARGE SCALE GENOMIC DNA]</scope>
    <source>
        <strain evidence="5 6">LMG 33000</strain>
    </source>
</reference>
<evidence type="ECO:0000313" key="5">
    <source>
        <dbReference type="EMBL" id="CAK8053877.1"/>
    </source>
</evidence>
<dbReference type="InterPro" id="IPR013574">
    <property type="entry name" value="Glucan-bd_C/Surface_Ag-I/II_V"/>
</dbReference>
<keyword evidence="3" id="KW-0812">Transmembrane</keyword>
<feature type="region of interest" description="Disordered" evidence="2">
    <location>
        <begin position="630"/>
        <end position="670"/>
    </location>
</feature>
<dbReference type="SUPFAM" id="SSF74914">
    <property type="entry name" value="V-region of surface antigen I/II (SA I/II, PAC)"/>
    <property type="match status" value="1"/>
</dbReference>
<evidence type="ECO:0000313" key="6">
    <source>
        <dbReference type="Proteomes" id="UP001314241"/>
    </source>
</evidence>
<dbReference type="EMBL" id="CAWVOH010000001">
    <property type="protein sequence ID" value="CAK8053877.1"/>
    <property type="molecule type" value="Genomic_DNA"/>
</dbReference>
<feature type="transmembrane region" description="Helical" evidence="3">
    <location>
        <begin position="703"/>
        <end position="722"/>
    </location>
</feature>
<evidence type="ECO:0000256" key="2">
    <source>
        <dbReference type="SAM" id="MobiDB-lite"/>
    </source>
</evidence>
<sequence length="727" mass="78352">MKEQTNAAVNNGLKNKLALGVFSIAGLTATAGMMNTLTASADDTKPVTNVNQDAQNVSAADVQQYALPQQAADSQQGAANDAVPTGKNLLPNSTLDDAVKKAQDAGINTKQVDGNTYKGTPDQYQDVLDESDSDYADQVGNILAQITDFNGYNKKLDATNGQLEDLNNLVAKAQQSGVDVNQEAQRKGLNFSEIKDDYAAQIQILQDAINQKDQKDSTIAQANHSVDQAAKAAKDAGVDVDQSADQAGDDINWTNNDAKSQVAALVAAKTKRDADMAAYNKAVQDWNNKYGNGKVASYTSEALSQALHLNAEPNATVTVNKSGDAEWTIYSGSADKPDTVSDKAVANPTYDKVVDTNGKPLLWTRVNLGQNGTATAVYTNLSNSTYRGQTISKIVKTFSYDDDSTDRNLDIDIPNDPSMDVWYNDSYDTMKNHPSAHTRALKEVDQYFDADGNQITFGPDAVITMGSLNNYTFAGSPDNGHIEMAKIDNSHFVPINNGNVTMHSDGWAYHDKDDSSNENDRKAWDQVGGDNFYKGTAVFRLNEGTKDVTIHMATKVGSKDENRWTWGQSSTLIPGGKNAEGPVYPVPAKISFHHYKSTKAVTANYHVDQLPKNDAANTINYHYNYSDITPDGNGGHGGHHDNGGNGGHHDHGDHHDNGGKHGHDHFDPAGFKHLAFDTKKGAKNSALPETAKTAASTQTISTASAYFFGISVAMSLVAAFALRRKEQ</sequence>
<comment type="caution">
    <text evidence="5">The sequence shown here is derived from an EMBL/GenBank/DDBJ whole genome shotgun (WGS) entry which is preliminary data.</text>
</comment>
<protein>
    <submittedName>
        <fullName evidence="5">Membrane protein TolA involved in colicin uptake (TolA)</fullName>
    </submittedName>
</protein>
<keyword evidence="3" id="KW-1133">Transmembrane helix</keyword>
<dbReference type="Pfam" id="PF08363">
    <property type="entry name" value="GbpC"/>
    <property type="match status" value="1"/>
</dbReference>
<proteinExistence type="predicted"/>
<evidence type="ECO:0000256" key="1">
    <source>
        <dbReference type="SAM" id="Coils"/>
    </source>
</evidence>
<gene>
    <name evidence="5" type="ORF">R54876_GBNLAHCA_00436</name>
</gene>
<keyword evidence="6" id="KW-1185">Reference proteome</keyword>
<keyword evidence="3" id="KW-0472">Membrane</keyword>
<organism evidence="5 6">
    <name type="scientific">Eupransor demetentiae</name>
    <dbReference type="NCBI Taxonomy" id="3109584"/>
    <lineage>
        <taxon>Bacteria</taxon>
        <taxon>Bacillati</taxon>
        <taxon>Bacillota</taxon>
        <taxon>Bacilli</taxon>
        <taxon>Lactobacillales</taxon>
        <taxon>Lactobacillaceae</taxon>
        <taxon>Eupransor</taxon>
    </lineage>
</organism>
<dbReference type="Gene3D" id="2.60.530.10">
    <property type="entry name" value="Major cell-surface adhesin PAc"/>
    <property type="match status" value="1"/>
</dbReference>
<evidence type="ECO:0000256" key="3">
    <source>
        <dbReference type="SAM" id="Phobius"/>
    </source>
</evidence>
<feature type="compositionally biased region" description="Basic and acidic residues" evidence="2">
    <location>
        <begin position="638"/>
        <end position="667"/>
    </location>
</feature>
<dbReference type="Proteomes" id="UP001314241">
    <property type="component" value="Unassembled WGS sequence"/>
</dbReference>
<feature type="coiled-coil region" evidence="1">
    <location>
        <begin position="149"/>
        <end position="215"/>
    </location>
</feature>
<accession>A0ABM9N421</accession>
<evidence type="ECO:0000259" key="4">
    <source>
        <dbReference type="Pfam" id="PF08363"/>
    </source>
</evidence>